<organism evidence="3 4">
    <name type="scientific">Caenorhabditis nigoni</name>
    <dbReference type="NCBI Taxonomy" id="1611254"/>
    <lineage>
        <taxon>Eukaryota</taxon>
        <taxon>Metazoa</taxon>
        <taxon>Ecdysozoa</taxon>
        <taxon>Nematoda</taxon>
        <taxon>Chromadorea</taxon>
        <taxon>Rhabditida</taxon>
        <taxon>Rhabditina</taxon>
        <taxon>Rhabditomorpha</taxon>
        <taxon>Rhabditoidea</taxon>
        <taxon>Rhabditidae</taxon>
        <taxon>Peloderinae</taxon>
        <taxon>Caenorhabditis</taxon>
    </lineage>
</organism>
<keyword evidence="1" id="KW-0234">DNA repair</keyword>
<dbReference type="GO" id="GO:0000723">
    <property type="term" value="P:telomere maintenance"/>
    <property type="evidence" value="ECO:0007669"/>
    <property type="project" value="InterPro"/>
</dbReference>
<dbReference type="AlphaFoldDB" id="A0A2G5SY32"/>
<dbReference type="InterPro" id="IPR010285">
    <property type="entry name" value="DNA_helicase_pif1-like_DEAD"/>
</dbReference>
<dbReference type="GO" id="GO:0016887">
    <property type="term" value="F:ATP hydrolysis activity"/>
    <property type="evidence" value="ECO:0007669"/>
    <property type="project" value="RHEA"/>
</dbReference>
<name>A0A2G5SY32_9PELO</name>
<evidence type="ECO:0000313" key="3">
    <source>
        <dbReference type="EMBL" id="PIC19882.1"/>
    </source>
</evidence>
<dbReference type="Proteomes" id="UP000230233">
    <property type="component" value="Chromosome X"/>
</dbReference>
<dbReference type="Pfam" id="PF05970">
    <property type="entry name" value="PIF1"/>
    <property type="match status" value="1"/>
</dbReference>
<dbReference type="STRING" id="1611254.A0A2G5SY32"/>
<comment type="cofactor">
    <cofactor evidence="1">
        <name>Mg(2+)</name>
        <dbReference type="ChEBI" id="CHEBI:18420"/>
    </cofactor>
</comment>
<comment type="similarity">
    <text evidence="1">Belongs to the helicase family.</text>
</comment>
<sequence>MKLRCLRNPHSKPLISSSGTRMNLPFGGEVVVLGGDFLQVLPVMETGGADEQIANCIKKSYLWNQFRVFHLKTNMRLTGGALQWNN</sequence>
<keyword evidence="4" id="KW-1185">Reference proteome</keyword>
<proteinExistence type="inferred from homology"/>
<comment type="catalytic activity">
    <reaction evidence="1">
        <text>ATP + H2O = ADP + phosphate + H(+)</text>
        <dbReference type="Rhea" id="RHEA:13065"/>
        <dbReference type="ChEBI" id="CHEBI:15377"/>
        <dbReference type="ChEBI" id="CHEBI:15378"/>
        <dbReference type="ChEBI" id="CHEBI:30616"/>
        <dbReference type="ChEBI" id="CHEBI:43474"/>
        <dbReference type="ChEBI" id="CHEBI:456216"/>
        <dbReference type="EC" id="5.6.2.3"/>
    </reaction>
</comment>
<reference evidence="4" key="1">
    <citation type="submission" date="2017-10" db="EMBL/GenBank/DDBJ databases">
        <title>Rapid genome shrinkage in a self-fertile nematode reveals novel sperm competition proteins.</title>
        <authorList>
            <person name="Yin D."/>
            <person name="Schwarz E.M."/>
            <person name="Thomas C.G."/>
            <person name="Felde R.L."/>
            <person name="Korf I.F."/>
            <person name="Cutter A.D."/>
            <person name="Schartner C.M."/>
            <person name="Ralston E.J."/>
            <person name="Meyer B.J."/>
            <person name="Haag E.S."/>
        </authorList>
    </citation>
    <scope>NUCLEOTIDE SEQUENCE [LARGE SCALE GENOMIC DNA]</scope>
    <source>
        <strain evidence="4">JU1422</strain>
    </source>
</reference>
<keyword evidence="1" id="KW-0378">Hydrolase</keyword>
<dbReference type="GO" id="GO:0006310">
    <property type="term" value="P:DNA recombination"/>
    <property type="evidence" value="ECO:0007669"/>
    <property type="project" value="UniProtKB-KW"/>
</dbReference>
<dbReference type="EMBL" id="PDUG01000006">
    <property type="protein sequence ID" value="PIC19882.1"/>
    <property type="molecule type" value="Genomic_DNA"/>
</dbReference>
<dbReference type="GO" id="GO:0043139">
    <property type="term" value="F:5'-3' DNA helicase activity"/>
    <property type="evidence" value="ECO:0007669"/>
    <property type="project" value="UniProtKB-EC"/>
</dbReference>
<dbReference type="GO" id="GO:0005524">
    <property type="term" value="F:ATP binding"/>
    <property type="evidence" value="ECO:0007669"/>
    <property type="project" value="UniProtKB-KW"/>
</dbReference>
<evidence type="ECO:0000259" key="2">
    <source>
        <dbReference type="Pfam" id="PF05970"/>
    </source>
</evidence>
<dbReference type="PANTHER" id="PTHR10492">
    <property type="match status" value="1"/>
</dbReference>
<keyword evidence="1" id="KW-0547">Nucleotide-binding</keyword>
<keyword evidence="1" id="KW-0227">DNA damage</keyword>
<evidence type="ECO:0000313" key="4">
    <source>
        <dbReference type="Proteomes" id="UP000230233"/>
    </source>
</evidence>
<dbReference type="PANTHER" id="PTHR10492:SF57">
    <property type="entry name" value="ATP-DEPENDENT DNA HELICASE"/>
    <property type="match status" value="1"/>
</dbReference>
<accession>A0A2G5SY32</accession>
<dbReference type="OrthoDB" id="5862225at2759"/>
<evidence type="ECO:0000256" key="1">
    <source>
        <dbReference type="RuleBase" id="RU363044"/>
    </source>
</evidence>
<comment type="caution">
    <text evidence="3">The sequence shown here is derived from an EMBL/GenBank/DDBJ whole genome shotgun (WGS) entry which is preliminary data.</text>
</comment>
<keyword evidence="1" id="KW-0347">Helicase</keyword>
<protein>
    <recommendedName>
        <fullName evidence="1">ATP-dependent DNA helicase</fullName>
        <ecNumber evidence="1">5.6.2.3</ecNumber>
    </recommendedName>
</protein>
<dbReference type="GO" id="GO:0006281">
    <property type="term" value="P:DNA repair"/>
    <property type="evidence" value="ECO:0007669"/>
    <property type="project" value="UniProtKB-KW"/>
</dbReference>
<keyword evidence="1" id="KW-0067">ATP-binding</keyword>
<gene>
    <name evidence="3" type="primary">Cnig_chr_X.g25262</name>
    <name evidence="3" type="ORF">B9Z55_025262</name>
</gene>
<dbReference type="EC" id="5.6.2.3" evidence="1"/>
<feature type="domain" description="DNA helicase Pif1-like DEAD-box helicase" evidence="2">
    <location>
        <begin position="23"/>
        <end position="80"/>
    </location>
</feature>
<keyword evidence="1" id="KW-0233">DNA recombination</keyword>